<proteinExistence type="predicted"/>
<dbReference type="AlphaFoldDB" id="A0A7C4L3D1"/>
<organism evidence="1">
    <name type="scientific">Bellilinea caldifistulae</name>
    <dbReference type="NCBI Taxonomy" id="360411"/>
    <lineage>
        <taxon>Bacteria</taxon>
        <taxon>Bacillati</taxon>
        <taxon>Chloroflexota</taxon>
        <taxon>Anaerolineae</taxon>
        <taxon>Anaerolineales</taxon>
        <taxon>Anaerolineaceae</taxon>
        <taxon>Bellilinea</taxon>
    </lineage>
</organism>
<sequence>MWWWRAGWSSDQRGRPNGLAYGTVRLAPRHRLTPSGVCALGVAACVRGRSGASVPGAGVAARPKELTSG</sequence>
<gene>
    <name evidence="1" type="ORF">ENT17_12315</name>
</gene>
<accession>A0A7C4L3D1</accession>
<comment type="caution">
    <text evidence="1">The sequence shown here is derived from an EMBL/GenBank/DDBJ whole genome shotgun (WGS) entry which is preliminary data.</text>
</comment>
<evidence type="ECO:0000313" key="1">
    <source>
        <dbReference type="EMBL" id="HGS88381.1"/>
    </source>
</evidence>
<protein>
    <submittedName>
        <fullName evidence="1">Uncharacterized protein</fullName>
    </submittedName>
</protein>
<dbReference type="EMBL" id="DSXR01000127">
    <property type="protein sequence ID" value="HGS88381.1"/>
    <property type="molecule type" value="Genomic_DNA"/>
</dbReference>
<name>A0A7C4L3D1_9CHLR</name>
<reference evidence="1" key="1">
    <citation type="journal article" date="2020" name="mSystems">
        <title>Genome- and Community-Level Interaction Insights into Carbon Utilization and Element Cycling Functions of Hydrothermarchaeota in Hydrothermal Sediment.</title>
        <authorList>
            <person name="Zhou Z."/>
            <person name="Liu Y."/>
            <person name="Xu W."/>
            <person name="Pan J."/>
            <person name="Luo Z.H."/>
            <person name="Li M."/>
        </authorList>
    </citation>
    <scope>NUCLEOTIDE SEQUENCE [LARGE SCALE GENOMIC DNA]</scope>
    <source>
        <strain evidence="1">SpSt-556</strain>
    </source>
</reference>